<sequence>MSQFSKDKIYDLEERTVKRFVKRTKKYLKMVGQNKMTREKLNASVASWTAYAKFGNSWGLRKNHTLEIKRLMC</sequence>
<name>A0A2M8L9Z1_9BACT</name>
<organism evidence="1 2">
    <name type="scientific">Candidatus Terrybacteria bacterium CG10_big_fil_rev_8_21_14_0_10_41_10</name>
    <dbReference type="NCBI Taxonomy" id="1975026"/>
    <lineage>
        <taxon>Bacteria</taxon>
        <taxon>Candidatus Terryibacteriota</taxon>
    </lineage>
</organism>
<dbReference type="EMBL" id="PFER01000040">
    <property type="protein sequence ID" value="PJE73405.1"/>
    <property type="molecule type" value="Genomic_DNA"/>
</dbReference>
<gene>
    <name evidence="1" type="ORF">COV02_02730</name>
</gene>
<protein>
    <submittedName>
        <fullName evidence="1">Uncharacterized protein</fullName>
    </submittedName>
</protein>
<dbReference type="Proteomes" id="UP000230959">
    <property type="component" value="Unassembled WGS sequence"/>
</dbReference>
<accession>A0A2M8L9Z1</accession>
<evidence type="ECO:0000313" key="2">
    <source>
        <dbReference type="Proteomes" id="UP000230959"/>
    </source>
</evidence>
<dbReference type="AlphaFoldDB" id="A0A2M8L9Z1"/>
<evidence type="ECO:0000313" key="1">
    <source>
        <dbReference type="EMBL" id="PJE73405.1"/>
    </source>
</evidence>
<reference evidence="2" key="1">
    <citation type="submission" date="2017-09" db="EMBL/GenBank/DDBJ databases">
        <title>Depth-based differentiation of microbial function through sediment-hosted aquifers and enrichment of novel symbionts in the deep terrestrial subsurface.</title>
        <authorList>
            <person name="Probst A.J."/>
            <person name="Ladd B."/>
            <person name="Jarett J.K."/>
            <person name="Geller-Mcgrath D.E."/>
            <person name="Sieber C.M.K."/>
            <person name="Emerson J.B."/>
            <person name="Anantharaman K."/>
            <person name="Thomas B.C."/>
            <person name="Malmstrom R."/>
            <person name="Stieglmeier M."/>
            <person name="Klingl A."/>
            <person name="Woyke T."/>
            <person name="Ryan C.M."/>
            <person name="Banfield J.F."/>
        </authorList>
    </citation>
    <scope>NUCLEOTIDE SEQUENCE [LARGE SCALE GENOMIC DNA]</scope>
</reference>
<proteinExistence type="predicted"/>
<comment type="caution">
    <text evidence="1">The sequence shown here is derived from an EMBL/GenBank/DDBJ whole genome shotgun (WGS) entry which is preliminary data.</text>
</comment>